<dbReference type="GeneID" id="64405784"/>
<dbReference type="CDD" id="cd03467">
    <property type="entry name" value="Rieske"/>
    <property type="match status" value="1"/>
</dbReference>
<dbReference type="Proteomes" id="UP000273044">
    <property type="component" value="Chromosome"/>
</dbReference>
<keyword evidence="1" id="KW-0001">2Fe-2S</keyword>
<organism evidence="7 8">
    <name type="scientific">Arachnia propionica</name>
    <dbReference type="NCBI Taxonomy" id="1750"/>
    <lineage>
        <taxon>Bacteria</taxon>
        <taxon>Bacillati</taxon>
        <taxon>Actinomycetota</taxon>
        <taxon>Actinomycetes</taxon>
        <taxon>Propionibacteriales</taxon>
        <taxon>Propionibacteriaceae</taxon>
        <taxon>Arachnia</taxon>
    </lineage>
</organism>
<reference evidence="7 8" key="1">
    <citation type="submission" date="2018-12" db="EMBL/GenBank/DDBJ databases">
        <authorList>
            <consortium name="Pathogen Informatics"/>
        </authorList>
    </citation>
    <scope>NUCLEOTIDE SEQUENCE [LARGE SCALE GENOMIC DNA]</scope>
    <source>
        <strain evidence="7 8">NCTC12967</strain>
    </source>
</reference>
<dbReference type="EMBL" id="LR134406">
    <property type="protein sequence ID" value="VEH69021.1"/>
    <property type="molecule type" value="Genomic_DNA"/>
</dbReference>
<reference evidence="6" key="2">
    <citation type="submission" date="2021-03" db="EMBL/GenBank/DDBJ databases">
        <title>Human Oral Microbial Genomes.</title>
        <authorList>
            <person name="Johnston C.D."/>
            <person name="Chen T."/>
            <person name="Dewhirst F.E."/>
        </authorList>
    </citation>
    <scope>NUCLEOTIDE SEQUENCE</scope>
    <source>
        <strain evidence="6">F0714</strain>
    </source>
</reference>
<dbReference type="InterPro" id="IPR017941">
    <property type="entry name" value="Rieske_2Fe-2S"/>
</dbReference>
<dbReference type="GO" id="GO:0046872">
    <property type="term" value="F:metal ion binding"/>
    <property type="evidence" value="ECO:0007669"/>
    <property type="project" value="UniProtKB-KW"/>
</dbReference>
<dbReference type="RefSeq" id="WP_014845417.1">
    <property type="nucleotide sequence ID" value="NZ_CAJZDL010000118.1"/>
</dbReference>
<dbReference type="Proteomes" id="UP000677180">
    <property type="component" value="Chromosome"/>
</dbReference>
<keyword evidence="4" id="KW-0411">Iron-sulfur</keyword>
<gene>
    <name evidence="7" type="primary">hcaC</name>
    <name evidence="6" type="ORF">J5A53_14260</name>
    <name evidence="7" type="ORF">NCTC12967_00285</name>
</gene>
<dbReference type="GO" id="GO:0004497">
    <property type="term" value="F:monooxygenase activity"/>
    <property type="evidence" value="ECO:0007669"/>
    <property type="project" value="UniProtKB-ARBA"/>
</dbReference>
<dbReference type="OrthoDB" id="25106at2"/>
<dbReference type="GO" id="GO:0051537">
    <property type="term" value="F:2 iron, 2 sulfur cluster binding"/>
    <property type="evidence" value="ECO:0007669"/>
    <property type="project" value="UniProtKB-KW"/>
</dbReference>
<keyword evidence="3" id="KW-0408">Iron</keyword>
<dbReference type="Pfam" id="PF00355">
    <property type="entry name" value="Rieske"/>
    <property type="match status" value="1"/>
</dbReference>
<dbReference type="EMBL" id="CP072385">
    <property type="protein sequence ID" value="QUC10904.1"/>
    <property type="molecule type" value="Genomic_DNA"/>
</dbReference>
<evidence type="ECO:0000256" key="1">
    <source>
        <dbReference type="ARBA" id="ARBA00022714"/>
    </source>
</evidence>
<accession>A0A3N4CYX6</accession>
<name>A0A3N4CYX6_9ACTN</name>
<sequence length="108" mass="11423">MSFLESLSNALTPGTKVDIADVPVGGGIVLTNGPYVVTQPTEGAFHAFRKNCTHQMRPVNEVTSEGIRCPAHGSVFALSDGHPLCGPAERPLKEAKVEVRGDRLVITG</sequence>
<evidence type="ECO:0000256" key="3">
    <source>
        <dbReference type="ARBA" id="ARBA00023004"/>
    </source>
</evidence>
<dbReference type="InterPro" id="IPR036922">
    <property type="entry name" value="Rieske_2Fe-2S_sf"/>
</dbReference>
<evidence type="ECO:0000313" key="7">
    <source>
        <dbReference type="EMBL" id="VEH69021.1"/>
    </source>
</evidence>
<proteinExistence type="predicted"/>
<evidence type="ECO:0000256" key="2">
    <source>
        <dbReference type="ARBA" id="ARBA00022723"/>
    </source>
</evidence>
<dbReference type="PROSITE" id="PS51296">
    <property type="entry name" value="RIESKE"/>
    <property type="match status" value="1"/>
</dbReference>
<protein>
    <submittedName>
        <fullName evidence="7">Digoxigenin ferredoxin subunit</fullName>
    </submittedName>
    <submittedName>
        <fullName evidence="6">Rieske (2Fe-2S) protein</fullName>
    </submittedName>
</protein>
<dbReference type="AlphaFoldDB" id="A0A3N4CYX6"/>
<dbReference type="SUPFAM" id="SSF50022">
    <property type="entry name" value="ISP domain"/>
    <property type="match status" value="1"/>
</dbReference>
<dbReference type="OMA" id="TSEGIRC"/>
<evidence type="ECO:0000313" key="8">
    <source>
        <dbReference type="Proteomes" id="UP000273044"/>
    </source>
</evidence>
<dbReference type="Gene3D" id="2.102.10.10">
    <property type="entry name" value="Rieske [2Fe-2S] iron-sulphur domain"/>
    <property type="match status" value="1"/>
</dbReference>
<dbReference type="GO" id="GO:0016705">
    <property type="term" value="F:oxidoreductase activity, acting on paired donors, with incorporation or reduction of molecular oxygen"/>
    <property type="evidence" value="ECO:0007669"/>
    <property type="project" value="UniProtKB-ARBA"/>
</dbReference>
<evidence type="ECO:0000256" key="4">
    <source>
        <dbReference type="ARBA" id="ARBA00023014"/>
    </source>
</evidence>
<evidence type="ECO:0000313" key="6">
    <source>
        <dbReference type="EMBL" id="QUC10904.1"/>
    </source>
</evidence>
<keyword evidence="8" id="KW-1185">Reference proteome</keyword>
<evidence type="ECO:0000259" key="5">
    <source>
        <dbReference type="PROSITE" id="PS51296"/>
    </source>
</evidence>
<feature type="domain" description="Rieske" evidence="5">
    <location>
        <begin position="14"/>
        <end position="106"/>
    </location>
</feature>
<keyword evidence="2" id="KW-0479">Metal-binding</keyword>